<keyword evidence="3" id="KW-1185">Reference proteome</keyword>
<evidence type="ECO:0000313" key="2">
    <source>
        <dbReference type="EMBL" id="VVD27688.1"/>
    </source>
</evidence>
<organism evidence="2 3">
    <name type="scientific">Paraburkholderia dioscoreae</name>
    <dbReference type="NCBI Taxonomy" id="2604047"/>
    <lineage>
        <taxon>Bacteria</taxon>
        <taxon>Pseudomonadati</taxon>
        <taxon>Pseudomonadota</taxon>
        <taxon>Betaproteobacteria</taxon>
        <taxon>Burkholderiales</taxon>
        <taxon>Burkholderiaceae</taxon>
        <taxon>Paraburkholderia</taxon>
    </lineage>
</organism>
<name>A0A5Q4ZJQ2_9BURK</name>
<proteinExistence type="predicted"/>
<reference evidence="2 3" key="1">
    <citation type="submission" date="2019-08" db="EMBL/GenBank/DDBJ databases">
        <authorList>
            <person name="Herpell B J."/>
        </authorList>
    </citation>
    <scope>NUCLEOTIDE SEQUENCE [LARGE SCALE GENOMIC DNA]</scope>
    <source>
        <strain evidence="3">Msb3</strain>
    </source>
</reference>
<feature type="compositionally biased region" description="Basic and acidic residues" evidence="1">
    <location>
        <begin position="32"/>
        <end position="45"/>
    </location>
</feature>
<feature type="region of interest" description="Disordered" evidence="1">
    <location>
        <begin position="1"/>
        <end position="45"/>
    </location>
</feature>
<dbReference type="EMBL" id="LR699553">
    <property type="protein sequence ID" value="VVD27688.1"/>
    <property type="molecule type" value="Genomic_DNA"/>
</dbReference>
<dbReference type="Proteomes" id="UP000325811">
    <property type="component" value="Chromosome I"/>
</dbReference>
<dbReference type="AlphaFoldDB" id="A0A5Q4ZJQ2"/>
<protein>
    <submittedName>
        <fullName evidence="2">Uncharacterized protein</fullName>
    </submittedName>
</protein>
<sequence>MLSLRVSLDDTDAGRNPGAGVRKRTIEDDDSHADAARHGCMASRERAANAMRDSLLLERK</sequence>
<evidence type="ECO:0000256" key="1">
    <source>
        <dbReference type="SAM" id="MobiDB-lite"/>
    </source>
</evidence>
<evidence type="ECO:0000313" key="3">
    <source>
        <dbReference type="Proteomes" id="UP000325811"/>
    </source>
</evidence>
<dbReference type="KEGG" id="pdio:PDMSB3_1226"/>
<gene>
    <name evidence="2" type="ORF">PDMSB3_1226</name>
</gene>
<accession>A0A5Q4ZJQ2</accession>